<name>A0A2N9IWH2_FAGSY</name>
<accession>A0A2N9IWH2</accession>
<dbReference type="EMBL" id="OIVN01006234">
    <property type="protein sequence ID" value="SPD28503.1"/>
    <property type="molecule type" value="Genomic_DNA"/>
</dbReference>
<gene>
    <name evidence="1" type="ORF">FSB_LOCUS56385</name>
</gene>
<organism evidence="1">
    <name type="scientific">Fagus sylvatica</name>
    <name type="common">Beechnut</name>
    <dbReference type="NCBI Taxonomy" id="28930"/>
    <lineage>
        <taxon>Eukaryota</taxon>
        <taxon>Viridiplantae</taxon>
        <taxon>Streptophyta</taxon>
        <taxon>Embryophyta</taxon>
        <taxon>Tracheophyta</taxon>
        <taxon>Spermatophyta</taxon>
        <taxon>Magnoliopsida</taxon>
        <taxon>eudicotyledons</taxon>
        <taxon>Gunneridae</taxon>
        <taxon>Pentapetalae</taxon>
        <taxon>rosids</taxon>
        <taxon>fabids</taxon>
        <taxon>Fagales</taxon>
        <taxon>Fagaceae</taxon>
        <taxon>Fagus</taxon>
    </lineage>
</organism>
<evidence type="ECO:0000313" key="1">
    <source>
        <dbReference type="EMBL" id="SPD28503.1"/>
    </source>
</evidence>
<sequence length="138" mass="15051">MRLVRSSDSITADDITESSTSCFGFGLRSYDERSRDETSRSCRSLDCVEIAALDGGRAKKGVGEIRRWRWRGEGGGTVLLRGGGFVGEKRECGLDGGGGRGRGRIGDGGDDSLCLWHMDFWNSLRDDDSLSMMLATTM</sequence>
<dbReference type="AlphaFoldDB" id="A0A2N9IWH2"/>
<protein>
    <submittedName>
        <fullName evidence="1">Uncharacterized protein</fullName>
    </submittedName>
</protein>
<proteinExistence type="predicted"/>
<reference evidence="1" key="1">
    <citation type="submission" date="2018-02" db="EMBL/GenBank/DDBJ databases">
        <authorList>
            <person name="Cohen D.B."/>
            <person name="Kent A.D."/>
        </authorList>
    </citation>
    <scope>NUCLEOTIDE SEQUENCE</scope>
</reference>